<keyword evidence="1" id="KW-0227">DNA damage</keyword>
<dbReference type="InterPro" id="IPR035935">
    <property type="entry name" value="TFB5-like_sf"/>
</dbReference>
<dbReference type="GO" id="GO:0000439">
    <property type="term" value="C:transcription factor TFIIH core complex"/>
    <property type="evidence" value="ECO:0007669"/>
    <property type="project" value="UniProtKB-UniRule"/>
</dbReference>
<dbReference type="Pfam" id="PF06331">
    <property type="entry name" value="Tfb5"/>
    <property type="match status" value="1"/>
</dbReference>
<evidence type="ECO:0000256" key="1">
    <source>
        <dbReference type="RuleBase" id="RU368032"/>
    </source>
</evidence>
<name>A0A0L0SXH6_ALLM3</name>
<dbReference type="GO" id="GO:0006289">
    <property type="term" value="P:nucleotide-excision repair"/>
    <property type="evidence" value="ECO:0007669"/>
    <property type="project" value="InterPro"/>
</dbReference>
<proteinExistence type="inferred from homology"/>
<comment type="function">
    <text evidence="1">In NER, TFIIH acts by opening DNA around the lesion to allow the excision of the damaged oligonucleotide and its replacement by a new DNA fragment. In transcription, TFIIH has an essential role in transcription initiation. When the pre-initiation complex (PIC) has been established, TFIIH is required for promoter opening and promoter escape.</text>
</comment>
<dbReference type="EMBL" id="GG745352">
    <property type="protein sequence ID" value="KNE67034.1"/>
    <property type="molecule type" value="Genomic_DNA"/>
</dbReference>
<reference evidence="4" key="2">
    <citation type="submission" date="2009-11" db="EMBL/GenBank/DDBJ databases">
        <title>The Genome Sequence of Allomyces macrogynus strain ATCC 38327.</title>
        <authorList>
            <consortium name="The Broad Institute Genome Sequencing Platform"/>
            <person name="Russ C."/>
            <person name="Cuomo C."/>
            <person name="Shea T."/>
            <person name="Young S.K."/>
            <person name="Zeng Q."/>
            <person name="Koehrsen M."/>
            <person name="Haas B."/>
            <person name="Borodovsky M."/>
            <person name="Guigo R."/>
            <person name="Alvarado L."/>
            <person name="Berlin A."/>
            <person name="Borenstein D."/>
            <person name="Chen Z."/>
            <person name="Engels R."/>
            <person name="Freedman E."/>
            <person name="Gellesch M."/>
            <person name="Goldberg J."/>
            <person name="Griggs A."/>
            <person name="Gujja S."/>
            <person name="Heiman D."/>
            <person name="Hepburn T."/>
            <person name="Howarth C."/>
            <person name="Jen D."/>
            <person name="Larson L."/>
            <person name="Lewis B."/>
            <person name="Mehta T."/>
            <person name="Park D."/>
            <person name="Pearson M."/>
            <person name="Roberts A."/>
            <person name="Saif S."/>
            <person name="Shenoy N."/>
            <person name="Sisk P."/>
            <person name="Stolte C."/>
            <person name="Sykes S."/>
            <person name="Walk T."/>
            <person name="White J."/>
            <person name="Yandava C."/>
            <person name="Burger G."/>
            <person name="Gray M.W."/>
            <person name="Holland P.W.H."/>
            <person name="King N."/>
            <person name="Lang F.B.F."/>
            <person name="Roger A.J."/>
            <person name="Ruiz-Trillo I."/>
            <person name="Lander E."/>
            <person name="Nusbaum C."/>
        </authorList>
    </citation>
    <scope>NUCLEOTIDE SEQUENCE [LARGE SCALE GENOMIC DNA]</scope>
    <source>
        <strain evidence="4">ATCC 38327</strain>
    </source>
</reference>
<dbReference type="VEuPathDB" id="FungiDB:AMAG_12111"/>
<comment type="similarity">
    <text evidence="1">Belongs to the TFB5 family.</text>
</comment>
<feature type="region of interest" description="Disordered" evidence="2">
    <location>
        <begin position="67"/>
        <end position="92"/>
    </location>
</feature>
<comment type="subcellular location">
    <subcellularLocation>
        <location evidence="1">Nucleus</location>
    </subcellularLocation>
</comment>
<sequence length="92" mass="10436">MPKTQPGILLECDSTVKQIVLMLNERRKQERPGYPGFVLEDLDDTHLFLVGSDDVLRDVRSTINAQLDESRKPRSMNNPVAARFRGRGRGRG</sequence>
<accession>A0A0L0SXH6</accession>
<keyword evidence="1" id="KW-0805">Transcription regulation</keyword>
<reference evidence="3 4" key="1">
    <citation type="submission" date="2009-11" db="EMBL/GenBank/DDBJ databases">
        <title>Annotation of Allomyces macrogynus ATCC 38327.</title>
        <authorList>
            <consortium name="The Broad Institute Genome Sequencing Platform"/>
            <person name="Russ C."/>
            <person name="Cuomo C."/>
            <person name="Burger G."/>
            <person name="Gray M.W."/>
            <person name="Holland P.W.H."/>
            <person name="King N."/>
            <person name="Lang F.B.F."/>
            <person name="Roger A.J."/>
            <person name="Ruiz-Trillo I."/>
            <person name="Young S.K."/>
            <person name="Zeng Q."/>
            <person name="Gargeya S."/>
            <person name="Fitzgerald M."/>
            <person name="Haas B."/>
            <person name="Abouelleil A."/>
            <person name="Alvarado L."/>
            <person name="Arachchi H.M."/>
            <person name="Berlin A."/>
            <person name="Chapman S.B."/>
            <person name="Gearin G."/>
            <person name="Goldberg J."/>
            <person name="Griggs A."/>
            <person name="Gujja S."/>
            <person name="Hansen M."/>
            <person name="Heiman D."/>
            <person name="Howarth C."/>
            <person name="Larimer J."/>
            <person name="Lui A."/>
            <person name="MacDonald P.J.P."/>
            <person name="McCowen C."/>
            <person name="Montmayeur A."/>
            <person name="Murphy C."/>
            <person name="Neiman D."/>
            <person name="Pearson M."/>
            <person name="Priest M."/>
            <person name="Roberts A."/>
            <person name="Saif S."/>
            <person name="Shea T."/>
            <person name="Sisk P."/>
            <person name="Stolte C."/>
            <person name="Sykes S."/>
            <person name="Wortman J."/>
            <person name="Nusbaum C."/>
            <person name="Birren B."/>
        </authorList>
    </citation>
    <scope>NUCLEOTIDE SEQUENCE [LARGE SCALE GENOMIC DNA]</scope>
    <source>
        <strain evidence="3 4">ATCC 38327</strain>
    </source>
</reference>
<organism evidence="3 4">
    <name type="scientific">Allomyces macrogynus (strain ATCC 38327)</name>
    <name type="common">Allomyces javanicus var. macrogynus</name>
    <dbReference type="NCBI Taxonomy" id="578462"/>
    <lineage>
        <taxon>Eukaryota</taxon>
        <taxon>Fungi</taxon>
        <taxon>Fungi incertae sedis</taxon>
        <taxon>Blastocladiomycota</taxon>
        <taxon>Blastocladiomycetes</taxon>
        <taxon>Blastocladiales</taxon>
        <taxon>Blastocladiaceae</taxon>
        <taxon>Allomyces</taxon>
    </lineage>
</organism>
<dbReference type="OrthoDB" id="354at2759"/>
<evidence type="ECO:0000313" key="4">
    <source>
        <dbReference type="Proteomes" id="UP000054350"/>
    </source>
</evidence>
<keyword evidence="1" id="KW-0234">DNA repair</keyword>
<keyword evidence="1" id="KW-0804">Transcription</keyword>
<evidence type="ECO:0000313" key="3">
    <source>
        <dbReference type="EMBL" id="KNE67034.1"/>
    </source>
</evidence>
<evidence type="ECO:0000256" key="2">
    <source>
        <dbReference type="SAM" id="MobiDB-lite"/>
    </source>
</evidence>
<comment type="subunit">
    <text evidence="1">Component of the 7-subunit TFIIH core complex.</text>
</comment>
<dbReference type="InterPro" id="IPR009400">
    <property type="entry name" value="TFIIH_TTDA/Tfb5"/>
</dbReference>
<gene>
    <name evidence="3" type="ORF">AMAG_12111</name>
</gene>
<dbReference type="SUPFAM" id="SSF142897">
    <property type="entry name" value="TFB5-like"/>
    <property type="match status" value="1"/>
</dbReference>
<protein>
    <recommendedName>
        <fullName evidence="1">General transcription and DNA repair factor IIH subunit TFB5</fullName>
    </recommendedName>
</protein>
<dbReference type="AlphaFoldDB" id="A0A0L0SXH6"/>
<dbReference type="Proteomes" id="UP000054350">
    <property type="component" value="Unassembled WGS sequence"/>
</dbReference>
<dbReference type="Gene3D" id="3.30.70.1220">
    <property type="entry name" value="TFB5-like"/>
    <property type="match status" value="1"/>
</dbReference>
<keyword evidence="1" id="KW-0539">Nucleus</keyword>
<keyword evidence="4" id="KW-1185">Reference proteome</keyword>
<dbReference type="SMART" id="SM01395">
    <property type="entry name" value="Tbf5"/>
    <property type="match status" value="1"/>
</dbReference>
<dbReference type="GO" id="GO:0006367">
    <property type="term" value="P:transcription initiation at RNA polymerase II promoter"/>
    <property type="evidence" value="ECO:0007669"/>
    <property type="project" value="UniProtKB-UniRule"/>
</dbReference>